<dbReference type="RefSeq" id="WP_025530211.1">
    <property type="nucleotide sequence ID" value="NZ_QTJW01000017.1"/>
</dbReference>
<dbReference type="PRINTS" id="PR00032">
    <property type="entry name" value="HTHARAC"/>
</dbReference>
<accession>A0A3E3DGE0</accession>
<dbReference type="InterPro" id="IPR018060">
    <property type="entry name" value="HTH_AraC"/>
</dbReference>
<evidence type="ECO:0000256" key="6">
    <source>
        <dbReference type="ARBA" id="ARBA00023015"/>
    </source>
</evidence>
<evidence type="ECO:0000256" key="4">
    <source>
        <dbReference type="ARBA" id="ARBA00022553"/>
    </source>
</evidence>
<dbReference type="SUPFAM" id="SSF52172">
    <property type="entry name" value="CheY-like"/>
    <property type="match status" value="1"/>
</dbReference>
<dbReference type="GO" id="GO:0005737">
    <property type="term" value="C:cytoplasm"/>
    <property type="evidence" value="ECO:0007669"/>
    <property type="project" value="UniProtKB-SubCell"/>
</dbReference>
<proteinExistence type="predicted"/>
<evidence type="ECO:0000256" key="3">
    <source>
        <dbReference type="ARBA" id="ARBA00022490"/>
    </source>
</evidence>
<evidence type="ECO:0000259" key="11">
    <source>
        <dbReference type="PROSITE" id="PS01124"/>
    </source>
</evidence>
<dbReference type="SMART" id="SM00342">
    <property type="entry name" value="HTH_ARAC"/>
    <property type="match status" value="1"/>
</dbReference>
<dbReference type="CDD" id="cd17536">
    <property type="entry name" value="REC_YesN-like"/>
    <property type="match status" value="1"/>
</dbReference>
<reference evidence="13 14" key="1">
    <citation type="submission" date="2018-08" db="EMBL/GenBank/DDBJ databases">
        <title>A genome reference for cultivated species of the human gut microbiota.</title>
        <authorList>
            <person name="Zou Y."/>
            <person name="Xue W."/>
            <person name="Luo G."/>
        </authorList>
    </citation>
    <scope>NUCLEOTIDE SEQUENCE [LARGE SCALE GENOMIC DNA]</scope>
    <source>
        <strain evidence="13 14">AF19-13AC</strain>
    </source>
</reference>
<feature type="domain" description="HTH araC/xylS-type" evidence="11">
    <location>
        <begin position="386"/>
        <end position="488"/>
    </location>
</feature>
<dbReference type="InterPro" id="IPR020449">
    <property type="entry name" value="Tscrpt_reg_AraC-type_HTH"/>
</dbReference>
<evidence type="ECO:0000256" key="8">
    <source>
        <dbReference type="ARBA" id="ARBA00023163"/>
    </source>
</evidence>
<name>A0A3E3DGE0_9FIRM</name>
<evidence type="ECO:0000256" key="5">
    <source>
        <dbReference type="ARBA" id="ARBA00023012"/>
    </source>
</evidence>
<evidence type="ECO:0000256" key="9">
    <source>
        <dbReference type="ARBA" id="ARBA00024867"/>
    </source>
</evidence>
<sequence length="494" mass="57461">MYKVMIVDDEKFIRKSIRNRMDWKKFGITQIEEAGNGEEALLLLDTFCPQIVLVDIRMPKMDGLAFITEAKKSHPEINYIIMSAYSDFSYAKTAIVLGVEAYLLKPVNKDELEALLNKLLHRINEEKLNRMLRSVKVDELEQVGILQYRYCLVLSFYSLREEEQGMRISAIVQNQMAQFENCFAYYLRDCSRSGCYVFLINMKEAGREAGRRCGEAVLEIMEEPLMRAAVSQVFEREACRKAVTQSLSFLKRKLFCPQKRMIANSPWENSDCTDKRRKMRDELEQVYDLIRKDRFDCVADELFGIIEWLILEINPITLIEEGIEEILVLLCHFPRSPGDDMDINILFHDFKSMDYLLLYETAEEVSERLKGLVRCQLAAVKNREGTDVIASIKEHIERNYGDALNVAELAKKYGLNVSYLSTLFKEKTGINLTAYIEGIRMEKAKRFLKEREWTVTEVALHTGYSNSNYFSRVFKKYTGVTPGEFRELERKKQG</sequence>
<dbReference type="Gene3D" id="3.40.50.2300">
    <property type="match status" value="1"/>
</dbReference>
<feature type="domain" description="Response regulatory" evidence="12">
    <location>
        <begin position="3"/>
        <end position="120"/>
    </location>
</feature>
<dbReference type="InterPro" id="IPR011006">
    <property type="entry name" value="CheY-like_superfamily"/>
</dbReference>
<dbReference type="PROSITE" id="PS01124">
    <property type="entry name" value="HTH_ARAC_FAMILY_2"/>
    <property type="match status" value="1"/>
</dbReference>
<dbReference type="PROSITE" id="PS50110">
    <property type="entry name" value="RESPONSE_REGULATORY"/>
    <property type="match status" value="1"/>
</dbReference>
<keyword evidence="7 13" id="KW-0238">DNA-binding</keyword>
<dbReference type="GO" id="GO:0003700">
    <property type="term" value="F:DNA-binding transcription factor activity"/>
    <property type="evidence" value="ECO:0007669"/>
    <property type="project" value="InterPro"/>
</dbReference>
<evidence type="ECO:0000256" key="1">
    <source>
        <dbReference type="ARBA" id="ARBA00004496"/>
    </source>
</evidence>
<dbReference type="InterPro" id="IPR001789">
    <property type="entry name" value="Sig_transdc_resp-reg_receiver"/>
</dbReference>
<protein>
    <recommendedName>
        <fullName evidence="2">Stage 0 sporulation protein A homolog</fullName>
    </recommendedName>
</protein>
<dbReference type="InterPro" id="IPR009057">
    <property type="entry name" value="Homeodomain-like_sf"/>
</dbReference>
<keyword evidence="8" id="KW-0804">Transcription</keyword>
<keyword evidence="6" id="KW-0805">Transcription regulation</keyword>
<keyword evidence="3" id="KW-0963">Cytoplasm</keyword>
<keyword evidence="5" id="KW-0902">Two-component regulatory system</keyword>
<dbReference type="GO" id="GO:0043565">
    <property type="term" value="F:sequence-specific DNA binding"/>
    <property type="evidence" value="ECO:0007669"/>
    <property type="project" value="InterPro"/>
</dbReference>
<evidence type="ECO:0000313" key="13">
    <source>
        <dbReference type="EMBL" id="RGD68352.1"/>
    </source>
</evidence>
<comment type="function">
    <text evidence="9">May play the central regulatory role in sporulation. It may be an element of the effector pathway responsible for the activation of sporulation genes in response to nutritional stress. Spo0A may act in concert with spo0H (a sigma factor) to control the expression of some genes that are critical to the sporulation process.</text>
</comment>
<dbReference type="Proteomes" id="UP000261023">
    <property type="component" value="Unassembled WGS sequence"/>
</dbReference>
<dbReference type="SMART" id="SM00448">
    <property type="entry name" value="REC"/>
    <property type="match status" value="1"/>
</dbReference>
<dbReference type="SUPFAM" id="SSF46689">
    <property type="entry name" value="Homeodomain-like"/>
    <property type="match status" value="2"/>
</dbReference>
<dbReference type="PANTHER" id="PTHR42713:SF3">
    <property type="entry name" value="TRANSCRIPTIONAL REGULATORY PROTEIN HPTR"/>
    <property type="match status" value="1"/>
</dbReference>
<dbReference type="PROSITE" id="PS00041">
    <property type="entry name" value="HTH_ARAC_FAMILY_1"/>
    <property type="match status" value="1"/>
</dbReference>
<keyword evidence="4 10" id="KW-0597">Phosphoprotein</keyword>
<dbReference type="PANTHER" id="PTHR42713">
    <property type="entry name" value="HISTIDINE KINASE-RELATED"/>
    <property type="match status" value="1"/>
</dbReference>
<evidence type="ECO:0000256" key="10">
    <source>
        <dbReference type="PROSITE-ProRule" id="PRU00169"/>
    </source>
</evidence>
<dbReference type="Pfam" id="PF00072">
    <property type="entry name" value="Response_reg"/>
    <property type="match status" value="1"/>
</dbReference>
<dbReference type="OrthoDB" id="9794370at2"/>
<comment type="caution">
    <text evidence="13">The sequence shown here is derived from an EMBL/GenBank/DDBJ whole genome shotgun (WGS) entry which is preliminary data.</text>
</comment>
<evidence type="ECO:0000313" key="14">
    <source>
        <dbReference type="Proteomes" id="UP000261023"/>
    </source>
</evidence>
<dbReference type="InterPro" id="IPR018062">
    <property type="entry name" value="HTH_AraC-typ_CS"/>
</dbReference>
<evidence type="ECO:0000256" key="2">
    <source>
        <dbReference type="ARBA" id="ARBA00018672"/>
    </source>
</evidence>
<comment type="subcellular location">
    <subcellularLocation>
        <location evidence="1">Cytoplasm</location>
    </subcellularLocation>
</comment>
<dbReference type="AlphaFoldDB" id="A0A3E3DGE0"/>
<evidence type="ECO:0000259" key="12">
    <source>
        <dbReference type="PROSITE" id="PS50110"/>
    </source>
</evidence>
<dbReference type="GO" id="GO:0000160">
    <property type="term" value="P:phosphorelay signal transduction system"/>
    <property type="evidence" value="ECO:0007669"/>
    <property type="project" value="UniProtKB-KW"/>
</dbReference>
<gene>
    <name evidence="13" type="ORF">DWX31_22855</name>
</gene>
<dbReference type="EMBL" id="QTJW01000017">
    <property type="protein sequence ID" value="RGD68352.1"/>
    <property type="molecule type" value="Genomic_DNA"/>
</dbReference>
<organism evidence="13 14">
    <name type="scientific">Hungatella hathewayi</name>
    <dbReference type="NCBI Taxonomy" id="154046"/>
    <lineage>
        <taxon>Bacteria</taxon>
        <taxon>Bacillati</taxon>
        <taxon>Bacillota</taxon>
        <taxon>Clostridia</taxon>
        <taxon>Lachnospirales</taxon>
        <taxon>Lachnospiraceae</taxon>
        <taxon>Hungatella</taxon>
    </lineage>
</organism>
<feature type="modified residue" description="4-aspartylphosphate" evidence="10">
    <location>
        <position position="55"/>
    </location>
</feature>
<dbReference type="InterPro" id="IPR051552">
    <property type="entry name" value="HptR"/>
</dbReference>
<dbReference type="Gene3D" id="1.10.10.60">
    <property type="entry name" value="Homeodomain-like"/>
    <property type="match status" value="2"/>
</dbReference>
<evidence type="ECO:0000256" key="7">
    <source>
        <dbReference type="ARBA" id="ARBA00023125"/>
    </source>
</evidence>
<dbReference type="Pfam" id="PF12833">
    <property type="entry name" value="HTH_18"/>
    <property type="match status" value="1"/>
</dbReference>